<keyword evidence="2" id="KW-0812">Transmembrane</keyword>
<feature type="transmembrane region" description="Helical" evidence="2">
    <location>
        <begin position="73"/>
        <end position="91"/>
    </location>
</feature>
<evidence type="ECO:0000256" key="2">
    <source>
        <dbReference type="SAM" id="Phobius"/>
    </source>
</evidence>
<evidence type="ECO:0008006" key="5">
    <source>
        <dbReference type="Google" id="ProtNLM"/>
    </source>
</evidence>
<dbReference type="InterPro" id="IPR002666">
    <property type="entry name" value="Folate_carrier"/>
</dbReference>
<dbReference type="InterPro" id="IPR036259">
    <property type="entry name" value="MFS_trans_sf"/>
</dbReference>
<proteinExistence type="inferred from homology"/>
<dbReference type="Gene3D" id="1.20.1250.20">
    <property type="entry name" value="MFS general substrate transporter like domains"/>
    <property type="match status" value="1"/>
</dbReference>
<feature type="transmembrane region" description="Helical" evidence="2">
    <location>
        <begin position="133"/>
        <end position="154"/>
    </location>
</feature>
<evidence type="ECO:0000256" key="1">
    <source>
        <dbReference type="ARBA" id="ARBA00005773"/>
    </source>
</evidence>
<sequence>MQTWASISMLLCIFGFFRELRPSEPFVTEFLTSDFRNITSEQLNRLVYPFGTYAVFAQLILVFLLTDMLRYKPIIILSACAGIALFAILLWTRKIWELLIGQIFYGTFMASEVAYYTYIYAKVEKEHYQIVTGHTRAAILCGRFLAGVLAQILISTESMNYRQLHYISFGLQVVSFFVSVTLPPVKQSVYFYRIDDKEDHGRELAINASEPIKGTFAWRKAFKLLMKHAISGYTNATVIKWSIWWLLATAGQLQVISYAQILWKEIKGSESTYNGGVEAAATLLGAGGALAAAGAKIATQLCDDSFGLIFGINTFLALAVQSLLTILVATDTLGILLWVFLDTKTSLSVLSSASERVKLLTSISTSFSKSTSSLPPTSINSLEAISLRGNISHAIKFDKIKKEKGHCSTEITFIKIKMNKEPTPRNEEEQATYTKKINV</sequence>
<dbReference type="GO" id="GO:0090482">
    <property type="term" value="F:vitamin transmembrane transporter activity"/>
    <property type="evidence" value="ECO:0007669"/>
    <property type="project" value="InterPro"/>
</dbReference>
<dbReference type="Pfam" id="PF01770">
    <property type="entry name" value="Folate_carrier"/>
    <property type="match status" value="2"/>
</dbReference>
<evidence type="ECO:0000313" key="3">
    <source>
        <dbReference type="EnsemblMetazoa" id="GPAI022398-PA"/>
    </source>
</evidence>
<feature type="transmembrane region" description="Helical" evidence="2">
    <location>
        <begin position="315"/>
        <end position="341"/>
    </location>
</feature>
<name>A0A1A9ZR32_GLOPL</name>
<dbReference type="PANTHER" id="PTHR10686">
    <property type="entry name" value="FOLATE TRANSPORTER"/>
    <property type="match status" value="1"/>
</dbReference>
<accession>A0A1A9ZR32</accession>
<dbReference type="AlphaFoldDB" id="A0A1A9ZR32"/>
<comment type="similarity">
    <text evidence="1">Belongs to the reduced folate carrier (RFC) transporter (TC 2.A.48) family.</text>
</comment>
<dbReference type="NCBIfam" id="TIGR00806">
    <property type="entry name" value="rfc"/>
    <property type="match status" value="1"/>
</dbReference>
<keyword evidence="4" id="KW-1185">Reference proteome</keyword>
<reference evidence="4" key="1">
    <citation type="submission" date="2014-03" db="EMBL/GenBank/DDBJ databases">
        <authorList>
            <person name="Aksoy S."/>
            <person name="Warren W."/>
            <person name="Wilson R.K."/>
        </authorList>
    </citation>
    <scope>NUCLEOTIDE SEQUENCE [LARGE SCALE GENOMIC DNA]</scope>
    <source>
        <strain evidence="4">IAEA</strain>
    </source>
</reference>
<dbReference type="VEuPathDB" id="VectorBase:GPAI022398"/>
<feature type="transmembrane region" description="Helical" evidence="2">
    <location>
        <begin position="103"/>
        <end position="121"/>
    </location>
</feature>
<organism evidence="3 4">
    <name type="scientific">Glossina pallidipes</name>
    <name type="common">Tsetse fly</name>
    <dbReference type="NCBI Taxonomy" id="7398"/>
    <lineage>
        <taxon>Eukaryota</taxon>
        <taxon>Metazoa</taxon>
        <taxon>Ecdysozoa</taxon>
        <taxon>Arthropoda</taxon>
        <taxon>Hexapoda</taxon>
        <taxon>Insecta</taxon>
        <taxon>Pterygota</taxon>
        <taxon>Neoptera</taxon>
        <taxon>Endopterygota</taxon>
        <taxon>Diptera</taxon>
        <taxon>Brachycera</taxon>
        <taxon>Muscomorpha</taxon>
        <taxon>Hippoboscoidea</taxon>
        <taxon>Glossinidae</taxon>
        <taxon>Glossina</taxon>
    </lineage>
</organism>
<dbReference type="SUPFAM" id="SSF103473">
    <property type="entry name" value="MFS general substrate transporter"/>
    <property type="match status" value="1"/>
</dbReference>
<dbReference type="GO" id="GO:0005886">
    <property type="term" value="C:plasma membrane"/>
    <property type="evidence" value="ECO:0007669"/>
    <property type="project" value="TreeGrafter"/>
</dbReference>
<dbReference type="Proteomes" id="UP000092445">
    <property type="component" value="Unassembled WGS sequence"/>
</dbReference>
<dbReference type="EnsemblMetazoa" id="GPAI022398-RA">
    <property type="protein sequence ID" value="GPAI022398-PA"/>
    <property type="gene ID" value="GPAI022398"/>
</dbReference>
<dbReference type="PANTHER" id="PTHR10686:SF18">
    <property type="entry name" value="IP11787P-RELATED"/>
    <property type="match status" value="1"/>
</dbReference>
<feature type="transmembrane region" description="Helical" evidence="2">
    <location>
        <begin position="46"/>
        <end position="66"/>
    </location>
</feature>
<keyword evidence="2" id="KW-0472">Membrane</keyword>
<keyword evidence="2" id="KW-1133">Transmembrane helix</keyword>
<feature type="transmembrane region" description="Helical" evidence="2">
    <location>
        <begin position="166"/>
        <end position="185"/>
    </location>
</feature>
<evidence type="ECO:0000313" key="4">
    <source>
        <dbReference type="Proteomes" id="UP000092445"/>
    </source>
</evidence>
<protein>
    <recommendedName>
        <fullName evidence="5">Thiamine transporter 2</fullName>
    </recommendedName>
</protein>
<reference evidence="3" key="2">
    <citation type="submission" date="2020-05" db="UniProtKB">
        <authorList>
            <consortium name="EnsemblMetazoa"/>
        </authorList>
    </citation>
    <scope>IDENTIFICATION</scope>
    <source>
        <strain evidence="3">IAEA</strain>
    </source>
</reference>